<dbReference type="InterPro" id="IPR032632">
    <property type="entry name" value="Peptidase_M16_M"/>
</dbReference>
<protein>
    <recommendedName>
        <fullName evidence="13">Nardilysin</fullName>
    </recommendedName>
</protein>
<dbReference type="GeneID" id="111244755"/>
<evidence type="ECO:0000256" key="3">
    <source>
        <dbReference type="ARBA" id="ARBA00022723"/>
    </source>
</evidence>
<dbReference type="FunFam" id="3.30.830.10:FF:000005">
    <property type="entry name" value="nardilysin isoform X1"/>
    <property type="match status" value="1"/>
</dbReference>
<dbReference type="PANTHER" id="PTHR43690:SF18">
    <property type="entry name" value="INSULIN-DEGRADING ENZYME-RELATED"/>
    <property type="match status" value="1"/>
</dbReference>
<dbReference type="InterPro" id="IPR007863">
    <property type="entry name" value="Peptidase_M16_C"/>
</dbReference>
<evidence type="ECO:0000259" key="9">
    <source>
        <dbReference type="Pfam" id="PF05193"/>
    </source>
</evidence>
<evidence type="ECO:0000259" key="10">
    <source>
        <dbReference type="Pfam" id="PF16187"/>
    </source>
</evidence>
<dbReference type="InterPro" id="IPR011765">
    <property type="entry name" value="Pept_M16_N"/>
</dbReference>
<feature type="domain" description="Peptidase M16 C-terminal" evidence="9">
    <location>
        <begin position="244"/>
        <end position="431"/>
    </location>
</feature>
<dbReference type="InterPro" id="IPR011249">
    <property type="entry name" value="Metalloenz_LuxS/M16"/>
</dbReference>
<feature type="domain" description="Peptidase M16 N-terminal" evidence="8">
    <location>
        <begin position="85"/>
        <end position="206"/>
    </location>
</feature>
<reference evidence="11" key="1">
    <citation type="submission" date="2021-01" db="UniProtKB">
        <authorList>
            <consortium name="EnsemblMetazoa"/>
        </authorList>
    </citation>
    <scope>IDENTIFICATION</scope>
</reference>
<evidence type="ECO:0000259" key="8">
    <source>
        <dbReference type="Pfam" id="PF00675"/>
    </source>
</evidence>
<dbReference type="InterPro" id="IPR050626">
    <property type="entry name" value="Peptidase_M16"/>
</dbReference>
<evidence type="ECO:0000313" key="11">
    <source>
        <dbReference type="EnsemblMetazoa" id="XP_022647875"/>
    </source>
</evidence>
<keyword evidence="2" id="KW-0645">Protease</keyword>
<dbReference type="AlphaFoldDB" id="A0A7M7MAH7"/>
<keyword evidence="5" id="KW-0862">Zinc</keyword>
<evidence type="ECO:0000313" key="12">
    <source>
        <dbReference type="Proteomes" id="UP000594260"/>
    </source>
</evidence>
<evidence type="ECO:0000256" key="6">
    <source>
        <dbReference type="ARBA" id="ARBA00023049"/>
    </source>
</evidence>
<dbReference type="Proteomes" id="UP000594260">
    <property type="component" value="Unplaced"/>
</dbReference>
<evidence type="ECO:0000256" key="7">
    <source>
        <dbReference type="RuleBase" id="RU004447"/>
    </source>
</evidence>
<sequence>MEDSKLSTKPNLKRMTAKATIIKSESDRRSYRIIELKNGLRVTLISTARGVVDEGKRKSVRATTVNEGVKSQTNLTYLDPVTYYHEPGTFAAACLAVKCGTFDDLPDMEGTAHFVDHMILLGSAKYPKEDEYLRFIFNHGGSANAFAARETTLFQLEIIESALPEGLDRLANLFIEPKFNKEAIEREINALESEFQLRKSSDAFRLVELLSHLVGKDHPMGLFRWGNTHTLVTKPCERNVDVSNALRSFFKRHYLPDRMSLCVQSIRTLDQLEKLVEERFSKIPRSSSSDFSKSGPARIPVVRRAPFSQNPNFYKLHKVIPLQKELCVSFFWVLPPQKKFYKEKAIEYLTYIIGHECKDGLYDNLKKEGWALKLSAGVERDGFKDCSFCTIFSVEILLTPDGAQNVQGVTQYVHQFLHLVRKTCPQKQLWDELSAMGQAHFRFLSSVEPLEYVQDISLAMHNFTEQHYLCGSYLFLNYDPEHIQSLSELLTPEKCSIMLVHHAFGDEASSFQREPWMGVRYNVENYPSDWIRLWVDNPEFQKRFCFPGKNPLLVTNFAIVESDPSGRTIPQELETTARGRLWYLRGNQYFLPKCFVYVNFKCKPAASLENLVGAEVLTQLLSYRLTEISSYTELAALDVHLSLELTFKGFSQALLQLVRIVMDQFAELDCSDEVFETIRFGLAKDCYNSVLQHKCYAESIMATILQYGFCPLADKYKVLKAITRQEAMRQVREICNADIEAYMHGNITPAEARELFSYIESKLKPHQCEFLLAGSGNNPNKEYSLKRFANITQEILVRVLGVNTEEKCSRIMNYYVGGTRAAPTDELILQLLIIMIKADCILILRTSWQLGYDPACDAKCHNGMLGFVLSISPMADKFTLSYIDQKLDEFIGLMVFKFERLDRGEFETAKDVLVKLRLSQCDSLAEGEEQKYWSQIQTQQYVFDAEQQQREARAIREIPYDLFRCWATRFLSCISTQRPKVSVQVVGYGKAALEECVGGEQIWKEYNEKPNKDVPNMDDDIPEVRVLMPKDAGNKRYVPDLNKLFHRATIRGRI</sequence>
<dbReference type="KEGG" id="vde:111244755"/>
<evidence type="ECO:0008006" key="13">
    <source>
        <dbReference type="Google" id="ProtNLM"/>
    </source>
</evidence>
<accession>A0A7M7MAH7</accession>
<feature type="domain" description="Peptidase M16 middle/third" evidence="10">
    <location>
        <begin position="441"/>
        <end position="717"/>
    </location>
</feature>
<dbReference type="RefSeq" id="XP_022647875.1">
    <property type="nucleotide sequence ID" value="XM_022792140.1"/>
</dbReference>
<dbReference type="SUPFAM" id="SSF63411">
    <property type="entry name" value="LuxS/MPP-like metallohydrolase"/>
    <property type="match status" value="4"/>
</dbReference>
<evidence type="ECO:0000256" key="4">
    <source>
        <dbReference type="ARBA" id="ARBA00022801"/>
    </source>
</evidence>
<comment type="similarity">
    <text evidence="1 7">Belongs to the peptidase M16 family.</text>
</comment>
<evidence type="ECO:0000256" key="2">
    <source>
        <dbReference type="ARBA" id="ARBA00022670"/>
    </source>
</evidence>
<keyword evidence="12" id="KW-1185">Reference proteome</keyword>
<dbReference type="InterPro" id="IPR001431">
    <property type="entry name" value="Pept_M16_Zn_BS"/>
</dbReference>
<evidence type="ECO:0000256" key="5">
    <source>
        <dbReference type="ARBA" id="ARBA00022833"/>
    </source>
</evidence>
<keyword evidence="3" id="KW-0479">Metal-binding</keyword>
<dbReference type="PANTHER" id="PTHR43690">
    <property type="entry name" value="NARDILYSIN"/>
    <property type="match status" value="1"/>
</dbReference>
<proteinExistence type="inferred from homology"/>
<dbReference type="EnsemblMetazoa" id="XM_022792140">
    <property type="protein sequence ID" value="XP_022647875"/>
    <property type="gene ID" value="LOC111244755"/>
</dbReference>
<evidence type="ECO:0000256" key="1">
    <source>
        <dbReference type="ARBA" id="ARBA00007261"/>
    </source>
</evidence>
<dbReference type="Pfam" id="PF16187">
    <property type="entry name" value="Peptidase_M16_M"/>
    <property type="match status" value="1"/>
</dbReference>
<dbReference type="Pfam" id="PF05193">
    <property type="entry name" value="Peptidase_M16_C"/>
    <property type="match status" value="1"/>
</dbReference>
<dbReference type="InParanoid" id="A0A7M7MAH7"/>
<dbReference type="PROSITE" id="PS00143">
    <property type="entry name" value="INSULINASE"/>
    <property type="match status" value="1"/>
</dbReference>
<name>A0A7M7MAH7_VARDE</name>
<keyword evidence="4" id="KW-0378">Hydrolase</keyword>
<dbReference type="OrthoDB" id="7696897at2759"/>
<dbReference type="Gene3D" id="3.30.830.10">
    <property type="entry name" value="Metalloenzyme, LuxS/M16 peptidase-like"/>
    <property type="match status" value="4"/>
</dbReference>
<dbReference type="GO" id="GO:0046872">
    <property type="term" value="F:metal ion binding"/>
    <property type="evidence" value="ECO:0007669"/>
    <property type="project" value="UniProtKB-KW"/>
</dbReference>
<keyword evidence="6" id="KW-0482">Metalloprotease</keyword>
<dbReference type="Pfam" id="PF00675">
    <property type="entry name" value="Peptidase_M16"/>
    <property type="match status" value="1"/>
</dbReference>
<dbReference type="FunCoup" id="A0A7M7MAH7">
    <property type="interactions" value="1021"/>
</dbReference>
<dbReference type="GO" id="GO:0006508">
    <property type="term" value="P:proteolysis"/>
    <property type="evidence" value="ECO:0007669"/>
    <property type="project" value="UniProtKB-KW"/>
</dbReference>
<dbReference type="GO" id="GO:0004222">
    <property type="term" value="F:metalloendopeptidase activity"/>
    <property type="evidence" value="ECO:0007669"/>
    <property type="project" value="InterPro"/>
</dbReference>
<organism evidence="11 12">
    <name type="scientific">Varroa destructor</name>
    <name type="common">Honeybee mite</name>
    <dbReference type="NCBI Taxonomy" id="109461"/>
    <lineage>
        <taxon>Eukaryota</taxon>
        <taxon>Metazoa</taxon>
        <taxon>Ecdysozoa</taxon>
        <taxon>Arthropoda</taxon>
        <taxon>Chelicerata</taxon>
        <taxon>Arachnida</taxon>
        <taxon>Acari</taxon>
        <taxon>Parasitiformes</taxon>
        <taxon>Mesostigmata</taxon>
        <taxon>Gamasina</taxon>
        <taxon>Dermanyssoidea</taxon>
        <taxon>Varroidae</taxon>
        <taxon>Varroa</taxon>
    </lineage>
</organism>